<comment type="similarity">
    <text evidence="1 5">Belongs to the peptidase S8 family.</text>
</comment>
<keyword evidence="2 5" id="KW-0645">Protease</keyword>
<feature type="domain" description="Peptidase S8/S53" evidence="9">
    <location>
        <begin position="504"/>
        <end position="658"/>
    </location>
</feature>
<keyword evidence="4 5" id="KW-0720">Serine protease</keyword>
<keyword evidence="3 5" id="KW-0378">Hydrolase</keyword>
<dbReference type="PRINTS" id="PR00723">
    <property type="entry name" value="SUBTILISIN"/>
</dbReference>
<keyword evidence="8" id="KW-0732">Signal</keyword>
<organism evidence="10 11">
    <name type="scientific">Pendulispora rubella</name>
    <dbReference type="NCBI Taxonomy" id="2741070"/>
    <lineage>
        <taxon>Bacteria</taxon>
        <taxon>Pseudomonadati</taxon>
        <taxon>Myxococcota</taxon>
        <taxon>Myxococcia</taxon>
        <taxon>Myxococcales</taxon>
        <taxon>Sorangiineae</taxon>
        <taxon>Pendulisporaceae</taxon>
        <taxon>Pendulispora</taxon>
    </lineage>
</organism>
<evidence type="ECO:0000256" key="4">
    <source>
        <dbReference type="ARBA" id="ARBA00022825"/>
    </source>
</evidence>
<evidence type="ECO:0000256" key="1">
    <source>
        <dbReference type="ARBA" id="ARBA00011073"/>
    </source>
</evidence>
<evidence type="ECO:0000313" key="10">
    <source>
        <dbReference type="EMBL" id="WXB02691.1"/>
    </source>
</evidence>
<dbReference type="InterPro" id="IPR050131">
    <property type="entry name" value="Peptidase_S8_subtilisin-like"/>
</dbReference>
<feature type="chain" id="PRO_5045585392" evidence="8">
    <location>
        <begin position="20"/>
        <end position="746"/>
    </location>
</feature>
<dbReference type="SUPFAM" id="SSF52743">
    <property type="entry name" value="Subtilisin-like"/>
    <property type="match status" value="1"/>
</dbReference>
<evidence type="ECO:0000259" key="9">
    <source>
        <dbReference type="Pfam" id="PF00082"/>
    </source>
</evidence>
<feature type="active site" description="Charge relay system" evidence="5">
    <location>
        <position position="175"/>
    </location>
</feature>
<feature type="signal peptide" evidence="8">
    <location>
        <begin position="1"/>
        <end position="19"/>
    </location>
</feature>
<dbReference type="RefSeq" id="WP_394832320.1">
    <property type="nucleotide sequence ID" value="NZ_CP089929.1"/>
</dbReference>
<name>A0ABZ2KVH9_9BACT</name>
<evidence type="ECO:0000256" key="8">
    <source>
        <dbReference type="SAM" id="SignalP"/>
    </source>
</evidence>
<dbReference type="InterPro" id="IPR015500">
    <property type="entry name" value="Peptidase_S8_subtilisin-rel"/>
</dbReference>
<evidence type="ECO:0000256" key="5">
    <source>
        <dbReference type="PROSITE-ProRule" id="PRU01240"/>
    </source>
</evidence>
<dbReference type="Gene3D" id="3.40.50.200">
    <property type="entry name" value="Peptidase S8/S53 domain"/>
    <property type="match status" value="2"/>
</dbReference>
<evidence type="ECO:0000313" key="11">
    <source>
        <dbReference type="Proteomes" id="UP001374803"/>
    </source>
</evidence>
<feature type="active site" description="Charge relay system" evidence="5">
    <location>
        <position position="235"/>
    </location>
</feature>
<keyword evidence="11" id="KW-1185">Reference proteome</keyword>
<keyword evidence="7" id="KW-1133">Transmembrane helix</keyword>
<proteinExistence type="inferred from homology"/>
<feature type="active site" description="Charge relay system" evidence="5">
    <location>
        <position position="617"/>
    </location>
</feature>
<dbReference type="PROSITE" id="PS51257">
    <property type="entry name" value="PROKAR_LIPOPROTEIN"/>
    <property type="match status" value="1"/>
</dbReference>
<dbReference type="Pfam" id="PF00082">
    <property type="entry name" value="Peptidase_S8"/>
    <property type="match status" value="2"/>
</dbReference>
<dbReference type="PANTHER" id="PTHR43806">
    <property type="entry name" value="PEPTIDASE S8"/>
    <property type="match status" value="1"/>
</dbReference>
<evidence type="ECO:0000256" key="3">
    <source>
        <dbReference type="ARBA" id="ARBA00022801"/>
    </source>
</evidence>
<evidence type="ECO:0000256" key="7">
    <source>
        <dbReference type="SAM" id="Phobius"/>
    </source>
</evidence>
<dbReference type="PROSITE" id="PS51892">
    <property type="entry name" value="SUBTILASE"/>
    <property type="match status" value="1"/>
</dbReference>
<dbReference type="PROSITE" id="PS00138">
    <property type="entry name" value="SUBTILASE_SER"/>
    <property type="match status" value="1"/>
</dbReference>
<sequence length="746" mass="76619">MKHFRTMCALGSAMAVAIAACSDTSVTPGGDESVPPGVAKAGLTATGWSKLDATLRMSTLAAAAPERSEDAESAAPELSSLFVQSKDPAAARRIIEEAGGTVGTVAGDVLTARVPSSAIAMLANGAAVTRMEGALPVHPKLDKAATAVKIDQVHAGVSPLPSPFKGKGVVVGVIDGSVDLAHDAFKKADGTTRVRGIWDQRQKDGTPPLDFKYGTGCTAAQIDAKTCAYQRTGSHGTHVLGIAAGGPVAGVPYIGMAPEADIVWVEPGNAPGVSGPDTLTTAICDGVSYIFKIAEEAKMPAVVNMSLGQHNGSHDGLSLAEKCLDNLTGPGKILVAAAGNEGHGNVNSALDKTPVAVHASATASATPVVLRWLSGSVAAADGKYYAREVINIWTDPDAELSVRVGFESTTGGAPTYSKSIVVERPLADTMLTDGTITLGNVAGSGAVSPTGARNYRVTLRDTNQDGLEDKRPWRLEILGKGKFDAFIDTTNQGGFLLTDQQAGVTVNHDVTIGYPAIAWKVLAVGSFVTRGEWTSSDGKPQQQQTFVGGVPIVAGALSDFSSHGPARNGVGPLKPDITAPGEMIISTLNTSTPAAQVRAKNLIKPSPNGYLAEEGTSMASPLVAGVVALLLERDPKLTVDDIRGIFDRTAVKPEGVDNLPNVMWGRGKLDALAALSDAHFASPIPPRSEDGGTGGNANTGGSSDDGCNVSPSGGLFSGLGAGVLALGITLVRRRRRDQSNDAGKRD</sequence>
<feature type="transmembrane region" description="Helical" evidence="7">
    <location>
        <begin position="713"/>
        <end position="731"/>
    </location>
</feature>
<dbReference type="InterPro" id="IPR036852">
    <property type="entry name" value="Peptidase_S8/S53_dom_sf"/>
</dbReference>
<dbReference type="PANTHER" id="PTHR43806:SF11">
    <property type="entry name" value="CEREVISIN-RELATED"/>
    <property type="match status" value="1"/>
</dbReference>
<reference evidence="10" key="1">
    <citation type="submission" date="2021-12" db="EMBL/GenBank/DDBJ databases">
        <title>Discovery of the Pendulisporaceae a myxobacterial family with distinct sporulation behavior and unique specialized metabolism.</title>
        <authorList>
            <person name="Garcia R."/>
            <person name="Popoff A."/>
            <person name="Bader C.D."/>
            <person name="Loehr J."/>
            <person name="Walesch S."/>
            <person name="Walt C."/>
            <person name="Boldt J."/>
            <person name="Bunk B."/>
            <person name="Haeckl F.J.F.P.J."/>
            <person name="Gunesch A.P."/>
            <person name="Birkelbach J."/>
            <person name="Nuebel U."/>
            <person name="Pietschmann T."/>
            <person name="Bach T."/>
            <person name="Mueller R."/>
        </authorList>
    </citation>
    <scope>NUCLEOTIDE SEQUENCE</scope>
    <source>
        <strain evidence="10">MSr11367</strain>
    </source>
</reference>
<dbReference type="InterPro" id="IPR000209">
    <property type="entry name" value="Peptidase_S8/S53_dom"/>
</dbReference>
<dbReference type="Proteomes" id="UP001374803">
    <property type="component" value="Chromosome"/>
</dbReference>
<feature type="domain" description="Peptidase S8/S53" evidence="9">
    <location>
        <begin position="166"/>
        <end position="362"/>
    </location>
</feature>
<evidence type="ECO:0000256" key="2">
    <source>
        <dbReference type="ARBA" id="ARBA00022670"/>
    </source>
</evidence>
<dbReference type="EMBL" id="CP089983">
    <property type="protein sequence ID" value="WXB02691.1"/>
    <property type="molecule type" value="Genomic_DNA"/>
</dbReference>
<feature type="region of interest" description="Disordered" evidence="6">
    <location>
        <begin position="681"/>
        <end position="711"/>
    </location>
</feature>
<accession>A0ABZ2KVH9</accession>
<keyword evidence="7" id="KW-0472">Membrane</keyword>
<evidence type="ECO:0000256" key="6">
    <source>
        <dbReference type="SAM" id="MobiDB-lite"/>
    </source>
</evidence>
<dbReference type="InterPro" id="IPR023828">
    <property type="entry name" value="Peptidase_S8_Ser-AS"/>
</dbReference>
<gene>
    <name evidence="10" type="ORF">LVJ94_37990</name>
</gene>
<keyword evidence="7" id="KW-0812">Transmembrane</keyword>
<protein>
    <submittedName>
        <fullName evidence="10">S8 family serine peptidase</fullName>
    </submittedName>
</protein>